<name>A0AAD7FUP5_9AGAR</name>
<dbReference type="GO" id="GO:0006078">
    <property type="term" value="P:(1-&gt;6)-beta-D-glucan biosynthetic process"/>
    <property type="evidence" value="ECO:0007669"/>
    <property type="project" value="InterPro"/>
</dbReference>
<keyword evidence="1 2" id="KW-0732">Signal</keyword>
<dbReference type="PANTHER" id="PTHR28154">
    <property type="entry name" value="CELL WALL SYNTHESIS PROTEIN KNH1-RELATED"/>
    <property type="match status" value="1"/>
</dbReference>
<organism evidence="4 5">
    <name type="scientific">Roridomyces roridus</name>
    <dbReference type="NCBI Taxonomy" id="1738132"/>
    <lineage>
        <taxon>Eukaryota</taxon>
        <taxon>Fungi</taxon>
        <taxon>Dikarya</taxon>
        <taxon>Basidiomycota</taxon>
        <taxon>Agaricomycotina</taxon>
        <taxon>Agaricomycetes</taxon>
        <taxon>Agaricomycetidae</taxon>
        <taxon>Agaricales</taxon>
        <taxon>Marasmiineae</taxon>
        <taxon>Mycenaceae</taxon>
        <taxon>Roridomyces</taxon>
    </lineage>
</organism>
<comment type="caution">
    <text evidence="4">The sequence shown here is derived from an EMBL/GenBank/DDBJ whole genome shotgun (WGS) entry which is preliminary data.</text>
</comment>
<feature type="chain" id="PRO_5042213864" description="Yeast cell wall synthesis Kre9/Knh1-like N-terminal domain-containing protein" evidence="2">
    <location>
        <begin position="18"/>
        <end position="230"/>
    </location>
</feature>
<dbReference type="Pfam" id="PF10342">
    <property type="entry name" value="Kre9_KNH"/>
    <property type="match status" value="1"/>
</dbReference>
<dbReference type="InterPro" id="IPR045328">
    <property type="entry name" value="Kre9/Knh1"/>
</dbReference>
<evidence type="ECO:0000259" key="3">
    <source>
        <dbReference type="Pfam" id="PF10342"/>
    </source>
</evidence>
<evidence type="ECO:0000256" key="2">
    <source>
        <dbReference type="SAM" id="SignalP"/>
    </source>
</evidence>
<evidence type="ECO:0000256" key="1">
    <source>
        <dbReference type="ARBA" id="ARBA00022729"/>
    </source>
</evidence>
<accession>A0AAD7FUP5</accession>
<feature type="domain" description="Yeast cell wall synthesis Kre9/Knh1-like N-terminal" evidence="3">
    <location>
        <begin position="23"/>
        <end position="107"/>
    </location>
</feature>
<dbReference type="Proteomes" id="UP001221142">
    <property type="component" value="Unassembled WGS sequence"/>
</dbReference>
<keyword evidence="5" id="KW-1185">Reference proteome</keyword>
<proteinExistence type="predicted"/>
<protein>
    <recommendedName>
        <fullName evidence="3">Yeast cell wall synthesis Kre9/Knh1-like N-terminal domain-containing protein</fullName>
    </recommendedName>
</protein>
<dbReference type="EMBL" id="JARKIF010000005">
    <property type="protein sequence ID" value="KAJ7638865.1"/>
    <property type="molecule type" value="Genomic_DNA"/>
</dbReference>
<gene>
    <name evidence="4" type="ORF">FB45DRAFT_904096</name>
</gene>
<feature type="signal peptide" evidence="2">
    <location>
        <begin position="1"/>
        <end position="17"/>
    </location>
</feature>
<evidence type="ECO:0000313" key="4">
    <source>
        <dbReference type="EMBL" id="KAJ7638865.1"/>
    </source>
</evidence>
<dbReference type="AlphaFoldDB" id="A0AAD7FUP5"/>
<dbReference type="GO" id="GO:0042546">
    <property type="term" value="P:cell wall biogenesis"/>
    <property type="evidence" value="ECO:0007669"/>
    <property type="project" value="InterPro"/>
</dbReference>
<dbReference type="PANTHER" id="PTHR28154:SF1">
    <property type="entry name" value="CELL WALL SYNTHESIS PROTEIN KNH1-RELATED"/>
    <property type="match status" value="1"/>
</dbReference>
<dbReference type="InterPro" id="IPR018466">
    <property type="entry name" value="Kre9/Knh1-like_N"/>
</dbReference>
<reference evidence="4" key="1">
    <citation type="submission" date="2023-03" db="EMBL/GenBank/DDBJ databases">
        <title>Massive genome expansion in bonnet fungi (Mycena s.s.) driven by repeated elements and novel gene families across ecological guilds.</title>
        <authorList>
            <consortium name="Lawrence Berkeley National Laboratory"/>
            <person name="Harder C.B."/>
            <person name="Miyauchi S."/>
            <person name="Viragh M."/>
            <person name="Kuo A."/>
            <person name="Thoen E."/>
            <person name="Andreopoulos B."/>
            <person name="Lu D."/>
            <person name="Skrede I."/>
            <person name="Drula E."/>
            <person name="Henrissat B."/>
            <person name="Morin E."/>
            <person name="Kohler A."/>
            <person name="Barry K."/>
            <person name="LaButti K."/>
            <person name="Morin E."/>
            <person name="Salamov A."/>
            <person name="Lipzen A."/>
            <person name="Mereny Z."/>
            <person name="Hegedus B."/>
            <person name="Baldrian P."/>
            <person name="Stursova M."/>
            <person name="Weitz H."/>
            <person name="Taylor A."/>
            <person name="Grigoriev I.V."/>
            <person name="Nagy L.G."/>
            <person name="Martin F."/>
            <person name="Kauserud H."/>
        </authorList>
    </citation>
    <scope>NUCLEOTIDE SEQUENCE</scope>
    <source>
        <strain evidence="4">9284</strain>
    </source>
</reference>
<evidence type="ECO:0000313" key="5">
    <source>
        <dbReference type="Proteomes" id="UP001221142"/>
    </source>
</evidence>
<sequence>MLFPSVIALALAASTRAAIFVTSPTDNISFTGGQPATIQWNDDGNAPTLSQFGLAKVSIYTGNSAQQTNLQTISASLDVSNPLSLNFTPDASVGESGKYYFIRFESLALKDASNAAIPALAFSHIFSMDGMTGTFSADVQSQIDGQSTAPIGGVPTSASAAPSSTAASLTTSKASSTASSKPSGSASGSAKVAAATGSSAAVPSFVASSANLWLGIATGVFGAVVGVIVL</sequence>